<dbReference type="RefSeq" id="XP_019561661.2">
    <property type="nucleotide sequence ID" value="XM_019706116.3"/>
</dbReference>
<dbReference type="GO" id="GO:0000045">
    <property type="term" value="P:autophagosome assembly"/>
    <property type="evidence" value="ECO:0007669"/>
    <property type="project" value="TreeGrafter"/>
</dbReference>
<evidence type="ECO:0000256" key="3">
    <source>
        <dbReference type="ARBA" id="ARBA00022679"/>
    </source>
</evidence>
<accession>A0A890CN63</accession>
<dbReference type="Gene3D" id="3.30.1460.50">
    <property type="match status" value="1"/>
</dbReference>
<keyword evidence="4" id="KW-0833">Ubl conjugation pathway</keyword>
<keyword evidence="5" id="KW-0072">Autophagy</keyword>
<dbReference type="PANTHER" id="PTHR14957">
    <property type="entry name" value="UBIQUITIN-LIKE-CONJUGATING ENZYME ATG10"/>
    <property type="match status" value="1"/>
</dbReference>
<dbReference type="GeneID" id="109430084"/>
<dbReference type="GO" id="GO:0061651">
    <property type="term" value="F:Atg12 conjugating enzyme activity"/>
    <property type="evidence" value="ECO:0007669"/>
    <property type="project" value="TreeGrafter"/>
</dbReference>
<dbReference type="VEuPathDB" id="VectorBase:AALC636_027487"/>
<protein>
    <recommendedName>
        <fullName evidence="2">Ubiquitin-like-conjugating enzyme ATG10</fullName>
    </recommendedName>
    <alternativeName>
        <fullName evidence="6">Autophagy-related protein 10</fullName>
    </alternativeName>
</protein>
<evidence type="ECO:0000256" key="6">
    <source>
        <dbReference type="ARBA" id="ARBA00029833"/>
    </source>
</evidence>
<gene>
    <name evidence="7" type="primary">atg10</name>
</gene>
<sequence>MATGTLTEQQFTDAAEQFSELSRRLDDGWELIKPDSGANVYLRKRLKQTLNTAIGTGRSASDDDDSELLMEDPSLADGGVVNPVSKQEDVYQFEYHVVYSVSYQVPVLYFNAYKSDGTMLRLEEAWDGFRDLASESREQLRQTLTQMEHPILFRPFLALHPCRTAQVLGNVANAGCANLLVAFVSSYGPFVSLALDVRYGTLGSEK</sequence>
<evidence type="ECO:0000256" key="5">
    <source>
        <dbReference type="ARBA" id="ARBA00023006"/>
    </source>
</evidence>
<dbReference type="GO" id="GO:0000422">
    <property type="term" value="P:autophagy of mitochondrion"/>
    <property type="evidence" value="ECO:0007669"/>
    <property type="project" value="TreeGrafter"/>
</dbReference>
<evidence type="ECO:0000256" key="2">
    <source>
        <dbReference type="ARBA" id="ARBA00021099"/>
    </source>
</evidence>
<dbReference type="CTD" id="83734"/>
<dbReference type="AlphaFoldDB" id="A0A890CN63"/>
<reference evidence="7" key="1">
    <citation type="journal article" name="PLoS ONE">
        <title>Systematic identification of autophagy-related proteins in Aedes albopictus.</title>
        <authorList>
            <person name="Wang Y."/>
            <person name="Qiao J."/>
            <person name="Zhang D."/>
            <person name="Zhong C."/>
            <person name="Wang S."/>
            <person name="Li X."/>
            <person name="Feng L."/>
            <person name="Shi S."/>
            <person name="Wang B."/>
            <person name="Liu Q."/>
        </authorList>
    </citation>
    <scope>NUCLEOTIDE SEQUENCE</scope>
</reference>
<dbReference type="EMBL" id="MT921139">
    <property type="protein sequence ID" value="QRG33454.1"/>
    <property type="molecule type" value="mRNA"/>
</dbReference>
<name>A0A890CN63_AEDAL</name>
<dbReference type="OrthoDB" id="4089664at2759"/>
<dbReference type="Pfam" id="PF03987">
    <property type="entry name" value="Autophagy_act_C"/>
    <property type="match status" value="1"/>
</dbReference>
<dbReference type="PANTHER" id="PTHR14957:SF1">
    <property type="entry name" value="UBIQUITIN-LIKE-CONJUGATING ENZYME ATG10"/>
    <property type="match status" value="1"/>
</dbReference>
<organism evidence="7">
    <name type="scientific">Aedes albopictus</name>
    <name type="common">Asian tiger mosquito</name>
    <name type="synonym">Stegomyia albopicta</name>
    <dbReference type="NCBI Taxonomy" id="7160"/>
    <lineage>
        <taxon>Eukaryota</taxon>
        <taxon>Metazoa</taxon>
        <taxon>Ecdysozoa</taxon>
        <taxon>Arthropoda</taxon>
        <taxon>Hexapoda</taxon>
        <taxon>Insecta</taxon>
        <taxon>Pterygota</taxon>
        <taxon>Neoptera</taxon>
        <taxon>Endopterygota</taxon>
        <taxon>Diptera</taxon>
        <taxon>Nematocera</taxon>
        <taxon>Culicoidea</taxon>
        <taxon>Culicidae</taxon>
        <taxon>Culicinae</taxon>
        <taxon>Aedini</taxon>
        <taxon>Aedes</taxon>
        <taxon>Stegomyia</taxon>
    </lineage>
</organism>
<dbReference type="GO" id="GO:0032446">
    <property type="term" value="P:protein modification by small protein conjugation"/>
    <property type="evidence" value="ECO:0007669"/>
    <property type="project" value="TreeGrafter"/>
</dbReference>
<evidence type="ECO:0000256" key="1">
    <source>
        <dbReference type="ARBA" id="ARBA00005696"/>
    </source>
</evidence>
<dbReference type="KEGG" id="aalb:109430084"/>
<keyword evidence="3" id="KW-0808">Transferase</keyword>
<proteinExistence type="evidence at transcript level"/>
<dbReference type="GO" id="GO:0005829">
    <property type="term" value="C:cytosol"/>
    <property type="evidence" value="ECO:0007669"/>
    <property type="project" value="TreeGrafter"/>
</dbReference>
<evidence type="ECO:0000256" key="4">
    <source>
        <dbReference type="ARBA" id="ARBA00022786"/>
    </source>
</evidence>
<evidence type="ECO:0000313" key="7">
    <source>
        <dbReference type="EMBL" id="QRG33454.1"/>
    </source>
</evidence>
<comment type="similarity">
    <text evidence="1">Belongs to the ATG10 family.</text>
</comment>
<dbReference type="InterPro" id="IPR007135">
    <property type="entry name" value="Atg3/Atg10"/>
</dbReference>